<keyword evidence="1" id="KW-1133">Transmembrane helix</keyword>
<evidence type="ECO:0000313" key="3">
    <source>
        <dbReference type="Proteomes" id="UP000011864"/>
    </source>
</evidence>
<accession>K7AJX7</accession>
<organism evidence="2 3">
    <name type="scientific">Paraglaciecola psychrophila 170</name>
    <dbReference type="NCBI Taxonomy" id="1129794"/>
    <lineage>
        <taxon>Bacteria</taxon>
        <taxon>Pseudomonadati</taxon>
        <taxon>Pseudomonadota</taxon>
        <taxon>Gammaproteobacteria</taxon>
        <taxon>Alteromonadales</taxon>
        <taxon>Alteromonadaceae</taxon>
        <taxon>Paraglaciecola</taxon>
    </lineage>
</organism>
<dbReference type="HOGENOM" id="CLU_2509695_0_0_6"/>
<keyword evidence="1" id="KW-0472">Membrane</keyword>
<feature type="transmembrane region" description="Helical" evidence="1">
    <location>
        <begin position="20"/>
        <end position="39"/>
    </location>
</feature>
<reference evidence="2 3" key="1">
    <citation type="journal article" date="2013" name="Genome Announc.">
        <title>Complete Genome Sequence of Glaciecola psychrophila Strain 170T.</title>
        <authorList>
            <person name="Yin J."/>
            <person name="Chen J."/>
            <person name="Liu G."/>
            <person name="Yu Y."/>
            <person name="Song L."/>
            <person name="Wang X."/>
            <person name="Qu X."/>
        </authorList>
    </citation>
    <scope>NUCLEOTIDE SEQUENCE [LARGE SCALE GENOMIC DNA]</scope>
    <source>
        <strain evidence="2 3">170</strain>
    </source>
</reference>
<proteinExistence type="predicted"/>
<name>K7AJX7_9ALTE</name>
<sequence>MTQRNASRPPLPANVRVMIALTASPTLLVVGMLLYTLFFDGWRSVSVSMIIFSMLSVLAYYVVISGHPPRLSIKKRDKKDDKTIN</sequence>
<dbReference type="EMBL" id="CP003837">
    <property type="protein sequence ID" value="AGH46137.1"/>
    <property type="molecule type" value="Genomic_DNA"/>
</dbReference>
<dbReference type="Proteomes" id="UP000011864">
    <property type="component" value="Chromosome"/>
</dbReference>
<dbReference type="STRING" id="1129794.C427_4032"/>
<protein>
    <submittedName>
        <fullName evidence="2">Uncharacterized protein</fullName>
    </submittedName>
</protein>
<keyword evidence="3" id="KW-1185">Reference proteome</keyword>
<dbReference type="RefSeq" id="WP_007634409.1">
    <property type="nucleotide sequence ID" value="NC_020514.1"/>
</dbReference>
<evidence type="ECO:0000313" key="2">
    <source>
        <dbReference type="EMBL" id="AGH46137.1"/>
    </source>
</evidence>
<dbReference type="KEGG" id="gps:C427_4032"/>
<gene>
    <name evidence="2" type="ORF">C427_4032</name>
</gene>
<dbReference type="PATRIC" id="fig|1129794.4.peg.4018"/>
<evidence type="ECO:0000256" key="1">
    <source>
        <dbReference type="SAM" id="Phobius"/>
    </source>
</evidence>
<dbReference type="AlphaFoldDB" id="K7AJX7"/>
<dbReference type="OrthoDB" id="6388057at2"/>
<keyword evidence="1" id="KW-0812">Transmembrane</keyword>
<feature type="transmembrane region" description="Helical" evidence="1">
    <location>
        <begin position="45"/>
        <end position="64"/>
    </location>
</feature>